<keyword evidence="5" id="KW-1185">Reference proteome</keyword>
<reference evidence="5" key="1">
    <citation type="submission" date="2013-10" db="EMBL/GenBank/DDBJ databases">
        <title>Genome sequencing of Onchocerca volvulus.</title>
        <authorList>
            <person name="Cotton J."/>
            <person name="Tsai J."/>
            <person name="Stanley E."/>
            <person name="Tracey A."/>
            <person name="Holroyd N."/>
            <person name="Lustigman S."/>
            <person name="Berriman M."/>
        </authorList>
    </citation>
    <scope>NUCLEOTIDE SEQUENCE</scope>
</reference>
<protein>
    <submittedName>
        <fullName evidence="4">MFS domain-containing protein</fullName>
    </submittedName>
</protein>
<dbReference type="Proteomes" id="UP000024404">
    <property type="component" value="Unassembled WGS sequence"/>
</dbReference>
<feature type="transmembrane region" description="Helical" evidence="2">
    <location>
        <begin position="311"/>
        <end position="335"/>
    </location>
</feature>
<dbReference type="Pfam" id="PF07690">
    <property type="entry name" value="MFS_1"/>
    <property type="match status" value="1"/>
</dbReference>
<dbReference type="InterPro" id="IPR011701">
    <property type="entry name" value="MFS"/>
</dbReference>
<dbReference type="EnsemblMetazoa" id="OVOC114.1">
    <property type="protein sequence ID" value="OVOC114.1"/>
    <property type="gene ID" value="WBGene00236923"/>
</dbReference>
<feature type="transmembrane region" description="Helical" evidence="2">
    <location>
        <begin position="126"/>
        <end position="144"/>
    </location>
</feature>
<organism evidence="4 5">
    <name type="scientific">Onchocerca volvulus</name>
    <dbReference type="NCBI Taxonomy" id="6282"/>
    <lineage>
        <taxon>Eukaryota</taxon>
        <taxon>Metazoa</taxon>
        <taxon>Ecdysozoa</taxon>
        <taxon>Nematoda</taxon>
        <taxon>Chromadorea</taxon>
        <taxon>Rhabditida</taxon>
        <taxon>Spirurina</taxon>
        <taxon>Spiruromorpha</taxon>
        <taxon>Filarioidea</taxon>
        <taxon>Onchocercidae</taxon>
        <taxon>Onchocerca</taxon>
    </lineage>
</organism>
<dbReference type="GO" id="GO:0022857">
    <property type="term" value="F:transmembrane transporter activity"/>
    <property type="evidence" value="ECO:0007669"/>
    <property type="project" value="InterPro"/>
</dbReference>
<reference evidence="4" key="2">
    <citation type="submission" date="2022-06" db="UniProtKB">
        <authorList>
            <consortium name="EnsemblMetazoa"/>
        </authorList>
    </citation>
    <scope>IDENTIFICATION</scope>
</reference>
<feature type="transmembrane region" description="Helical" evidence="2">
    <location>
        <begin position="440"/>
        <end position="461"/>
    </location>
</feature>
<sequence>MIGYRIIILILTTICLSMMMANMLTFNFCIICMTTDNYDYMEGNIKMDKLNDLKSGNYSNQSMQHAIKIFITNKLQSSNQQDKQFDNNSLQEIDILSIYPNGTILYRQCFLEKAADYQYTSREQSVLFAAIAIGALLAILPISFSIQHYGTRKTFAIVMVVSGISTAVCPLAASFGVVYLTIGRILQGVGFAACMPLLGSVTSTWAKLTENGLFSGALTSFIQLGPVISMPISGFLCSTSLGWPSAFYLHAIITLIFLVLWWILYRDQPDDVPWISAYELNLITDGKIDNKVKHSDEKLPIREIFQTSSVWAIWIAAIGNMYSIQMVVVFAPTYISQVLGLPIVSVGLTAALPTLLQFAVKILAGTTSDKITSLSETTKVRLFNTIAFFGMGIFLIALAYTPANRTTLALIFLISSTTILGFNTGGFFKSCTLVGRQYSYFVNAIVQVIMCIAMFTVPFIVTSLTPNGLSEEWYYVFILHTGFLFITNILFCKLGKGIAAAFTSNRIAVDNITGAQLKPVFL</sequence>
<feature type="domain" description="Major facilitator superfamily (MFS) profile" evidence="3">
    <location>
        <begin position="86"/>
        <end position="499"/>
    </location>
</feature>
<feature type="transmembrane region" description="Helical" evidence="2">
    <location>
        <begin position="473"/>
        <end position="491"/>
    </location>
</feature>
<evidence type="ECO:0000313" key="4">
    <source>
        <dbReference type="EnsemblMetazoa" id="OVOC114.1"/>
    </source>
</evidence>
<feature type="transmembrane region" description="Helical" evidence="2">
    <location>
        <begin position="213"/>
        <end position="235"/>
    </location>
</feature>
<keyword evidence="2" id="KW-1133">Transmembrane helix</keyword>
<dbReference type="EMBL" id="CMVM020000018">
    <property type="status" value="NOT_ANNOTATED_CDS"/>
    <property type="molecule type" value="Genomic_DNA"/>
</dbReference>
<feature type="transmembrane region" description="Helical" evidence="2">
    <location>
        <begin position="381"/>
        <end position="401"/>
    </location>
</feature>
<evidence type="ECO:0000313" key="5">
    <source>
        <dbReference type="Proteomes" id="UP000024404"/>
    </source>
</evidence>
<feature type="transmembrane region" description="Helical" evidence="2">
    <location>
        <begin position="247"/>
        <end position="265"/>
    </location>
</feature>
<name>A0A8R1XLZ1_ONCVO</name>
<keyword evidence="2" id="KW-0812">Transmembrane</keyword>
<evidence type="ECO:0000256" key="2">
    <source>
        <dbReference type="SAM" id="Phobius"/>
    </source>
</evidence>
<evidence type="ECO:0000259" key="3">
    <source>
        <dbReference type="PROSITE" id="PS50850"/>
    </source>
</evidence>
<dbReference type="AlphaFoldDB" id="A0A8R1XLZ1"/>
<evidence type="ECO:0000256" key="1">
    <source>
        <dbReference type="ARBA" id="ARBA00004141"/>
    </source>
</evidence>
<dbReference type="PROSITE" id="PS50850">
    <property type="entry name" value="MFS"/>
    <property type="match status" value="1"/>
</dbReference>
<feature type="transmembrane region" description="Helical" evidence="2">
    <location>
        <begin position="341"/>
        <end position="360"/>
    </location>
</feature>
<dbReference type="SUPFAM" id="SSF103473">
    <property type="entry name" value="MFS general substrate transporter"/>
    <property type="match status" value="1"/>
</dbReference>
<dbReference type="InterPro" id="IPR036259">
    <property type="entry name" value="MFS_trans_sf"/>
</dbReference>
<dbReference type="GO" id="GO:0016020">
    <property type="term" value="C:membrane"/>
    <property type="evidence" value="ECO:0007669"/>
    <property type="project" value="UniProtKB-SubCell"/>
</dbReference>
<dbReference type="InterPro" id="IPR020846">
    <property type="entry name" value="MFS_dom"/>
</dbReference>
<dbReference type="PANTHER" id="PTHR45757">
    <property type="entry name" value="PROTEIN CBG23364-RELATED"/>
    <property type="match status" value="1"/>
</dbReference>
<feature type="transmembrane region" description="Helical" evidence="2">
    <location>
        <begin position="407"/>
        <end position="428"/>
    </location>
</feature>
<accession>A0A8R1XLZ1</accession>
<proteinExistence type="predicted"/>
<keyword evidence="2" id="KW-0472">Membrane</keyword>
<feature type="transmembrane region" description="Helical" evidence="2">
    <location>
        <begin position="156"/>
        <end position="179"/>
    </location>
</feature>
<dbReference type="Gene3D" id="1.20.1250.20">
    <property type="entry name" value="MFS general substrate transporter like domains"/>
    <property type="match status" value="2"/>
</dbReference>
<comment type="subcellular location">
    <subcellularLocation>
        <location evidence="1">Membrane</location>
        <topology evidence="1">Multi-pass membrane protein</topology>
    </subcellularLocation>
</comment>